<dbReference type="PIRSF" id="PIRSF017245">
    <property type="entry name" value="Phosphoketolase"/>
    <property type="match status" value="1"/>
</dbReference>
<sequence length="818" mass="93314">MINTVISNENYFKEILAMVINYDSEEYLKSVDAYWRAANYLSVGQLFLMNNPLLKGELKAKDVKPKPIGHWGTIVPQNFIYAHLNRAIKKYDLNMFYIEGSGHGGQVMVSNSYLDGSYTERYPEITQDEKGMAKLFKQFSFPGGVASHAAPETPGSIHEGGELGYSLSHGVGAILDNPDVIAAVEIGDGESETGPLATSWFSSKFINPIKDGAVIPILQINGFKISNPTIVSRMSDEDLTKYFEGMGWKPYFVSAYKDGEFNGYKDHMEVHHEMAKTMDEVVEEIKAIQKHARENNDDSLVKWPMIVFRVPKGWTGPKFDLDGNPIENSFRAHQIPIPVSQGDMSHKEMLTDWMESYKPEELFNEDGSPKEIVKENTLSGDQRMAMNPVTNGGINPKVLNMPDYRDFAVKFDKPGSVEKQDMAEWAKYLDKMAALNPTNFRGFGPDETKSNRLFQLLDNQKRQWMENIHTPNDENLAREGRVIDSQLSEHQDEGWLEGYVLTGRHGFFATYEAFGRVVDSMLTQHMKWLRKAKEQTWRHDYPALNLVDTSTVFQQDHNGYTHQDPGMLTHLYEKNRPDLIHEYLPADTNSLLAVSDKAFRDRECINVLVTSKQPRPQWFSIEEAKKLVDKGLGYIDWASTDKGAKPDVVFASTGTEPTIESLAAIDLLHKKFPDLKIRYINVIDVMKLMSPEKNPNAISNEEFDRLFPKGTPVIFAWHGFKPMMESIWFDRGRGKNDVHIHGYEENGDITTPFDMRVLNHMDRYDLAKDVVESVSDLSEKNADFIDEMDSLLAKHHQYIRDNGKDMPEVTEWQWNGLK</sequence>
<evidence type="ECO:0000259" key="6">
    <source>
        <dbReference type="Pfam" id="PF09364"/>
    </source>
</evidence>
<dbReference type="Proteomes" id="UP000000664">
    <property type="component" value="Chromosome"/>
</dbReference>
<comment type="cofactor">
    <cofactor evidence="1">
        <name>thiamine diphosphate</name>
        <dbReference type="ChEBI" id="CHEBI:58937"/>
    </cofactor>
</comment>
<evidence type="ECO:0000259" key="5">
    <source>
        <dbReference type="Pfam" id="PF09363"/>
    </source>
</evidence>
<name>A0A805Z7A6_LACGA</name>
<keyword evidence="3" id="KW-0786">Thiamine pyrophosphate</keyword>
<dbReference type="Gene3D" id="3.40.50.970">
    <property type="match status" value="2"/>
</dbReference>
<dbReference type="KEGG" id="lga:LGAS_0562"/>
<evidence type="ECO:0000256" key="4">
    <source>
        <dbReference type="ARBA" id="ARBA00023239"/>
    </source>
</evidence>
<feature type="domain" description="Xylulose 5-phosphate/Fructose 6-phosphate phosphoketolase N-terminal" evidence="6">
    <location>
        <begin position="24"/>
        <end position="394"/>
    </location>
</feature>
<dbReference type="NCBIfam" id="NF003618">
    <property type="entry name" value="PRK05261.1-3"/>
    <property type="match status" value="1"/>
</dbReference>
<dbReference type="InterPro" id="IPR029061">
    <property type="entry name" value="THDP-binding"/>
</dbReference>
<dbReference type="InterPro" id="IPR009014">
    <property type="entry name" value="Transketo_C/PFOR_II"/>
</dbReference>
<proteinExistence type="inferred from homology"/>
<evidence type="ECO:0000256" key="1">
    <source>
        <dbReference type="ARBA" id="ARBA00001964"/>
    </source>
</evidence>
<dbReference type="InterPro" id="IPR019790">
    <property type="entry name" value="Xul5P/Fru6P_PKetolase_CS"/>
</dbReference>
<evidence type="ECO:0000256" key="3">
    <source>
        <dbReference type="ARBA" id="ARBA00023052"/>
    </source>
</evidence>
<dbReference type="Pfam" id="PF03894">
    <property type="entry name" value="XFP"/>
    <property type="match status" value="1"/>
</dbReference>
<evidence type="ECO:0000313" key="7">
    <source>
        <dbReference type="EMBL" id="ABJ59959.1"/>
    </source>
</evidence>
<dbReference type="GO" id="GO:0016832">
    <property type="term" value="F:aldehyde-lyase activity"/>
    <property type="evidence" value="ECO:0007669"/>
    <property type="project" value="InterPro"/>
</dbReference>
<dbReference type="EMBL" id="CP000413">
    <property type="protein sequence ID" value="ABJ59959.1"/>
    <property type="molecule type" value="Genomic_DNA"/>
</dbReference>
<dbReference type="InterPro" id="IPR018969">
    <property type="entry name" value="Xul5P/Fru6P_PKetolase_C"/>
</dbReference>
<dbReference type="InterPro" id="IPR005593">
    <property type="entry name" value="Xul5P/Fru6P_PKetolase"/>
</dbReference>
<dbReference type="Pfam" id="PF09363">
    <property type="entry name" value="XFP_C"/>
    <property type="match status" value="1"/>
</dbReference>
<dbReference type="InterPro" id="IPR018970">
    <property type="entry name" value="Xul5P/Fru6P_PKetolase_N"/>
</dbReference>
<dbReference type="PANTHER" id="PTHR31273">
    <property type="entry name" value="PHOSPHOKETOLASE-RELATED"/>
    <property type="match status" value="1"/>
</dbReference>
<evidence type="ECO:0000256" key="2">
    <source>
        <dbReference type="ARBA" id="ARBA00005623"/>
    </source>
</evidence>
<dbReference type="NCBIfam" id="NF003619">
    <property type="entry name" value="PRK05261.1-4"/>
    <property type="match status" value="1"/>
</dbReference>
<dbReference type="AlphaFoldDB" id="A0A805Z7A6"/>
<dbReference type="SUPFAM" id="SSF52518">
    <property type="entry name" value="Thiamin diphosphate-binding fold (THDP-binding)"/>
    <property type="match status" value="2"/>
</dbReference>
<dbReference type="GO" id="GO:0005975">
    <property type="term" value="P:carbohydrate metabolic process"/>
    <property type="evidence" value="ECO:0007669"/>
    <property type="project" value="InterPro"/>
</dbReference>
<gene>
    <name evidence="7" type="ordered locus">LGAS_0562</name>
</gene>
<accession>A0A805Z7A6</accession>
<organism evidence="7 8">
    <name type="scientific">Lactobacillus gasseri (strain ATCC 33323 / DSM 20243 / BCRC 14619 / CIP 102991 / JCM 1131 / KCTC 3163 / NCIMB 11718 / NCTC 13722 / AM63)</name>
    <dbReference type="NCBI Taxonomy" id="324831"/>
    <lineage>
        <taxon>Bacteria</taxon>
        <taxon>Bacillati</taxon>
        <taxon>Bacillota</taxon>
        <taxon>Bacilli</taxon>
        <taxon>Lactobacillales</taxon>
        <taxon>Lactobacillaceae</taxon>
        <taxon>Lactobacillus</taxon>
    </lineage>
</organism>
<protein>
    <submittedName>
        <fullName evidence="7">Phosphoketolase</fullName>
    </submittedName>
</protein>
<keyword evidence="4" id="KW-0456">Lyase</keyword>
<dbReference type="PROSITE" id="PS60002">
    <property type="entry name" value="PHOSPHOKETOLASE_1"/>
    <property type="match status" value="1"/>
</dbReference>
<reference evidence="7 8" key="1">
    <citation type="journal article" date="2006" name="Proc. Natl. Acad. Sci. U.S.A.">
        <title>Comparative genomics of the lactic acid bacteria.</title>
        <authorList>
            <person name="Makarova K."/>
            <person name="Slesarev A."/>
            <person name="Wolf Y."/>
            <person name="Sorokin A."/>
            <person name="Mirkin B."/>
            <person name="Koonin E."/>
            <person name="Pavlov A."/>
            <person name="Pavlova N."/>
            <person name="Karamychev V."/>
            <person name="Polouchine N."/>
            <person name="Shakhova V."/>
            <person name="Grigoriev I."/>
            <person name="Lou Y."/>
            <person name="Rohksar D."/>
            <person name="Lucas S."/>
            <person name="Huang K."/>
            <person name="Goodstein D.M."/>
            <person name="Hawkins T."/>
            <person name="Plengvidhya V."/>
            <person name="Welker D."/>
            <person name="Hughes J."/>
            <person name="Goh Y."/>
            <person name="Benson A."/>
            <person name="Baldwin K."/>
            <person name="Lee J.H."/>
            <person name="Diaz-Muniz I."/>
            <person name="Dosti B."/>
            <person name="Smeianov V."/>
            <person name="Wechter W."/>
            <person name="Barabote R."/>
            <person name="Lorca G."/>
            <person name="Altermann E."/>
            <person name="Barrangou R."/>
            <person name="Ganesan B."/>
            <person name="Xie Y."/>
            <person name="Rawsthorne H."/>
            <person name="Tamir D."/>
            <person name="Parker C."/>
            <person name="Breidt F."/>
            <person name="Broadbent J."/>
            <person name="Hutkins R."/>
            <person name="O'Sullivan D."/>
            <person name="Steele J."/>
            <person name="Unlu G."/>
            <person name="Saier M."/>
            <person name="Klaenhammer T."/>
            <person name="Richardson P."/>
            <person name="Kozyavkin S."/>
            <person name="Weimer B."/>
            <person name="Mills D."/>
        </authorList>
    </citation>
    <scope>NUCLEOTIDE SEQUENCE [LARGE SCALE GENOMIC DNA]</scope>
    <source>
        <strain evidence="8">ATCC 33323 / DSM 20243 / BCRC 14619 / CIP 102991 / JCM 1131 / KCTC 3163 / NCIMB 11718 / NCTC 13722 / AM63</strain>
    </source>
</reference>
<evidence type="ECO:0000313" key="8">
    <source>
        <dbReference type="Proteomes" id="UP000000664"/>
    </source>
</evidence>
<comment type="similarity">
    <text evidence="2">Belongs to the XFP family.</text>
</comment>
<dbReference type="Gene3D" id="3.40.50.920">
    <property type="match status" value="1"/>
</dbReference>
<feature type="domain" description="Xylulose 5-phosphate/Fructose 6-phosphate phosphoketolase C-terminal" evidence="5">
    <location>
        <begin position="612"/>
        <end position="814"/>
    </location>
</feature>
<dbReference type="Pfam" id="PF09364">
    <property type="entry name" value="XFP_N"/>
    <property type="match status" value="1"/>
</dbReference>
<dbReference type="PANTHER" id="PTHR31273:SF0">
    <property type="entry name" value="PHOSPHOKETOLASE-RELATED"/>
    <property type="match status" value="1"/>
</dbReference>